<dbReference type="Proteomes" id="UP000663829">
    <property type="component" value="Unassembled WGS sequence"/>
</dbReference>
<sequence>MTKQQTRNWADCPIDDSVVETSSSSNVKNILTSDDVDDIQFVCDKTSKLPTPSRLMG</sequence>
<evidence type="ECO:0000313" key="2">
    <source>
        <dbReference type="EMBL" id="CAF4008570.1"/>
    </source>
</evidence>
<gene>
    <name evidence="1" type="ORF">GPM918_LOCUS46747</name>
    <name evidence="2" type="ORF">SRO942_LOCUS25840</name>
</gene>
<dbReference type="Proteomes" id="UP000681722">
    <property type="component" value="Unassembled WGS sequence"/>
</dbReference>
<protein>
    <submittedName>
        <fullName evidence="1">Uncharacterized protein</fullName>
    </submittedName>
</protein>
<dbReference type="OrthoDB" id="48651at2759"/>
<comment type="caution">
    <text evidence="1">The sequence shown here is derived from an EMBL/GenBank/DDBJ whole genome shotgun (WGS) entry which is preliminary data.</text>
</comment>
<reference evidence="1" key="1">
    <citation type="submission" date="2021-02" db="EMBL/GenBank/DDBJ databases">
        <authorList>
            <person name="Nowell W R."/>
        </authorList>
    </citation>
    <scope>NUCLEOTIDE SEQUENCE</scope>
</reference>
<dbReference type="AlphaFoldDB" id="A0A816HBU5"/>
<evidence type="ECO:0000313" key="1">
    <source>
        <dbReference type="EMBL" id="CAF1686582.1"/>
    </source>
</evidence>
<accession>A0A816HBU5</accession>
<organism evidence="1 3">
    <name type="scientific">Didymodactylos carnosus</name>
    <dbReference type="NCBI Taxonomy" id="1234261"/>
    <lineage>
        <taxon>Eukaryota</taxon>
        <taxon>Metazoa</taxon>
        <taxon>Spiralia</taxon>
        <taxon>Gnathifera</taxon>
        <taxon>Rotifera</taxon>
        <taxon>Eurotatoria</taxon>
        <taxon>Bdelloidea</taxon>
        <taxon>Philodinida</taxon>
        <taxon>Philodinidae</taxon>
        <taxon>Didymodactylos</taxon>
    </lineage>
</organism>
<name>A0A816HBU5_9BILA</name>
<keyword evidence="3" id="KW-1185">Reference proteome</keyword>
<dbReference type="EMBL" id="CAJNOQ010071280">
    <property type="protein sequence ID" value="CAF1686582.1"/>
    <property type="molecule type" value="Genomic_DNA"/>
</dbReference>
<proteinExistence type="predicted"/>
<evidence type="ECO:0000313" key="3">
    <source>
        <dbReference type="Proteomes" id="UP000663829"/>
    </source>
</evidence>
<feature type="non-terminal residue" evidence="1">
    <location>
        <position position="1"/>
    </location>
</feature>
<dbReference type="EMBL" id="CAJOBC010011542">
    <property type="protein sequence ID" value="CAF4008570.1"/>
    <property type="molecule type" value="Genomic_DNA"/>
</dbReference>